<reference evidence="2 3" key="1">
    <citation type="submission" date="2015-11" db="EMBL/GenBank/DDBJ databases">
        <authorList>
            <person name="Zhang Y."/>
            <person name="Guo Z."/>
        </authorList>
    </citation>
    <scope>NUCLEOTIDE SEQUENCE [LARGE SCALE GENOMIC DNA]</scope>
    <source>
        <strain evidence="2">JGI-4</strain>
    </source>
</reference>
<dbReference type="SUPFAM" id="SSF55729">
    <property type="entry name" value="Acyl-CoA N-acyltransferases (Nat)"/>
    <property type="match status" value="1"/>
</dbReference>
<dbReference type="Gene3D" id="3.30.1050.10">
    <property type="entry name" value="SCP2 sterol-binding domain"/>
    <property type="match status" value="1"/>
</dbReference>
<accession>A0A0P1L8A8</accession>
<accession>A0A0P1LNF4</accession>
<accession>A0A0P1LXL1</accession>
<accession>A0A0P1LDY1</accession>
<dbReference type="GO" id="GO:0030649">
    <property type="term" value="P:aminoglycoside antibiotic catabolic process"/>
    <property type="evidence" value="ECO:0007669"/>
    <property type="project" value="TreeGrafter"/>
</dbReference>
<dbReference type="Pfam" id="PF13530">
    <property type="entry name" value="SCP2_2"/>
    <property type="match status" value="1"/>
</dbReference>
<dbReference type="InterPro" id="IPR036527">
    <property type="entry name" value="SCP2_sterol-bd_dom_sf"/>
</dbReference>
<dbReference type="InterPro" id="IPR041380">
    <property type="entry name" value="Acetyltransf_17"/>
</dbReference>
<dbReference type="PANTHER" id="PTHR37817">
    <property type="entry name" value="N-ACETYLTRANSFERASE EIS"/>
    <property type="match status" value="1"/>
</dbReference>
<accession>A0A0P1LI14</accession>
<accession>A0A0N7MWH8</accession>
<accession>A0A0N7MZS6</accession>
<dbReference type="OrthoDB" id="9768284at2"/>
<dbReference type="GO" id="GO:0034069">
    <property type="term" value="F:aminoglycoside N-acetyltransferase activity"/>
    <property type="evidence" value="ECO:0007669"/>
    <property type="project" value="TreeGrafter"/>
</dbReference>
<dbReference type="STRING" id="1633631.GCA_001442925_00638"/>
<name>A0A0P1LH01_9BACT</name>
<keyword evidence="2" id="KW-0808">Transferase</keyword>
<dbReference type="RefSeq" id="WP_047134022.1">
    <property type="nucleotide sequence ID" value="NZ_CZVJ01000012.1"/>
</dbReference>
<feature type="domain" description="N-acetyltransferase" evidence="1">
    <location>
        <begin position="1"/>
        <end position="152"/>
    </location>
</feature>
<sequence>MKIRQAKSIDIDDIAYIISTSFLISDFHGLRENIIDNPRYSYKDIIVVENNEEIIACTKIIPLKVSFKGKIVDAGGISAVAVLPEYRKRGVADMMLRDALKRMFEAKYPFSLLYPFQHRFYRKYGWEYIGSAMFYEIEPSNIQLFDERFNVRKMKNSEREKIKKVYAEKIKTVNFALWRNDAFWTRVIFPNFPNPYVYDDGEIKGYVSFEMKKGEKAQVEIDIKEFISLTPEAYRGLWGFFASLSEQVSRIRYLAPPDEPLFDVIIEPREKDFKRPFFEFKSYASICSGFMARLVNLEEAMKLFTTANAPDGEVVIEINDPLIPENNLKFKITVEDLNVSAQKTNNSADVKTDIGTFTQIISGFVKSTSLYQTGKIQGRDKDLKFLDSLFTDSLPFMFQFDIF</sequence>
<evidence type="ECO:0000259" key="1">
    <source>
        <dbReference type="PROSITE" id="PS51186"/>
    </source>
</evidence>
<gene>
    <name evidence="2" type="ORF">JGI4_00638</name>
</gene>
<proteinExistence type="predicted"/>
<accession>A0A0S4MV68</accession>
<dbReference type="Pfam" id="PF13527">
    <property type="entry name" value="Acetyltransf_9"/>
    <property type="match status" value="1"/>
</dbReference>
<dbReference type="PROSITE" id="PS51186">
    <property type="entry name" value="GNAT"/>
    <property type="match status" value="1"/>
</dbReference>
<dbReference type="Proteomes" id="UP000182011">
    <property type="component" value="Unassembled WGS sequence"/>
</dbReference>
<dbReference type="CDD" id="cd04301">
    <property type="entry name" value="NAT_SF"/>
    <property type="match status" value="1"/>
</dbReference>
<dbReference type="EMBL" id="FAOP01000003">
    <property type="protein sequence ID" value="CUU02910.1"/>
    <property type="molecule type" value="Genomic_DNA"/>
</dbReference>
<dbReference type="Gene3D" id="3.40.630.30">
    <property type="match status" value="2"/>
</dbReference>
<dbReference type="AlphaFoldDB" id="A0A0P1LH01"/>
<protein>
    <submittedName>
        <fullName evidence="2">Predicted acetyltransferase</fullName>
    </submittedName>
</protein>
<dbReference type="InterPro" id="IPR025559">
    <property type="entry name" value="Eis_dom"/>
</dbReference>
<dbReference type="InterPro" id="IPR051554">
    <property type="entry name" value="Acetyltransferase_Eis"/>
</dbReference>
<dbReference type="Pfam" id="PF17668">
    <property type="entry name" value="Acetyltransf_17"/>
    <property type="match status" value="1"/>
</dbReference>
<organism evidence="2 3">
    <name type="scientific">Candidatus Kryptonium thompsonii</name>
    <dbReference type="NCBI Taxonomy" id="1633631"/>
    <lineage>
        <taxon>Bacteria</taxon>
        <taxon>Pseudomonadati</taxon>
        <taxon>Candidatus Kryptoniota</taxon>
        <taxon>Candidatus Kryptonium</taxon>
    </lineage>
</organism>
<dbReference type="PANTHER" id="PTHR37817:SF1">
    <property type="entry name" value="N-ACETYLTRANSFERASE EIS"/>
    <property type="match status" value="1"/>
</dbReference>
<accession>A0A0P1LH01</accession>
<dbReference type="InterPro" id="IPR016181">
    <property type="entry name" value="Acyl_CoA_acyltransferase"/>
</dbReference>
<evidence type="ECO:0000313" key="2">
    <source>
        <dbReference type="EMBL" id="CUU02910.1"/>
    </source>
</evidence>
<dbReference type="InterPro" id="IPR000182">
    <property type="entry name" value="GNAT_dom"/>
</dbReference>
<dbReference type="SUPFAM" id="SSF55718">
    <property type="entry name" value="SCP-like"/>
    <property type="match status" value="1"/>
</dbReference>
<evidence type="ECO:0000313" key="3">
    <source>
        <dbReference type="Proteomes" id="UP000182011"/>
    </source>
</evidence>
<accession>A0A0P1NWN3</accession>